<accession>A0A8S9L0W0</accession>
<feature type="domain" description="Aminoacyl-tRNA synthetase class Ia" evidence="15">
    <location>
        <begin position="632"/>
        <end position="870"/>
    </location>
</feature>
<dbReference type="GO" id="GO:0005524">
    <property type="term" value="F:ATP binding"/>
    <property type="evidence" value="ECO:0007669"/>
    <property type="project" value="UniProtKB-KW"/>
</dbReference>
<organism evidence="18 19">
    <name type="scientific">Brassica cretica</name>
    <name type="common">Mustard</name>
    <dbReference type="NCBI Taxonomy" id="69181"/>
    <lineage>
        <taxon>Eukaryota</taxon>
        <taxon>Viridiplantae</taxon>
        <taxon>Streptophyta</taxon>
        <taxon>Embryophyta</taxon>
        <taxon>Tracheophyta</taxon>
        <taxon>Spermatophyta</taxon>
        <taxon>Magnoliopsida</taxon>
        <taxon>eudicotyledons</taxon>
        <taxon>Gunneridae</taxon>
        <taxon>Pentapetalae</taxon>
        <taxon>rosids</taxon>
        <taxon>malvids</taxon>
        <taxon>Brassicales</taxon>
        <taxon>Brassicaceae</taxon>
        <taxon>Brassiceae</taxon>
        <taxon>Brassica</taxon>
    </lineage>
</organism>
<keyword evidence="5" id="KW-0479">Metal-binding</keyword>
<dbReference type="PROSITE" id="PS00178">
    <property type="entry name" value="AA_TRNA_LIGASE_I"/>
    <property type="match status" value="1"/>
</dbReference>
<evidence type="ECO:0000313" key="18">
    <source>
        <dbReference type="EMBL" id="KAF2599106.1"/>
    </source>
</evidence>
<comment type="caution">
    <text evidence="18">The sequence shown here is derived from an EMBL/GenBank/DDBJ whole genome shotgun (WGS) entry which is preliminary data.</text>
</comment>
<evidence type="ECO:0000256" key="8">
    <source>
        <dbReference type="ARBA" id="ARBA00022840"/>
    </source>
</evidence>
<dbReference type="PANTHER" id="PTHR42765">
    <property type="entry name" value="SOLEUCYL-TRNA SYNTHETASE"/>
    <property type="match status" value="1"/>
</dbReference>
<dbReference type="EC" id="6.1.1.5" evidence="2"/>
<keyword evidence="9 13" id="KW-0648">Protein biosynthesis</keyword>
<dbReference type="InterPro" id="IPR013155">
    <property type="entry name" value="M/V/L/I-tRNA-synth_anticd-bd"/>
</dbReference>
<feature type="compositionally biased region" description="Basic and acidic residues" evidence="14">
    <location>
        <begin position="86"/>
        <end position="97"/>
    </location>
</feature>
<dbReference type="InterPro" id="IPR014729">
    <property type="entry name" value="Rossmann-like_a/b/a_fold"/>
</dbReference>
<dbReference type="GO" id="GO:0002161">
    <property type="term" value="F:aminoacyl-tRNA deacylase activity"/>
    <property type="evidence" value="ECO:0007669"/>
    <property type="project" value="InterPro"/>
</dbReference>
<dbReference type="InterPro" id="IPR002301">
    <property type="entry name" value="Ile-tRNA-ligase"/>
</dbReference>
<feature type="domain" description="Methionyl/Valyl/Leucyl/Isoleucyl-tRNA synthetase anticodon-binding" evidence="17">
    <location>
        <begin position="916"/>
        <end position="1079"/>
    </location>
</feature>
<dbReference type="InterPro" id="IPR001412">
    <property type="entry name" value="aa-tRNA-synth_I_CS"/>
</dbReference>
<dbReference type="InterPro" id="IPR050081">
    <property type="entry name" value="Ile-tRNA_ligase"/>
</dbReference>
<evidence type="ECO:0000256" key="14">
    <source>
        <dbReference type="SAM" id="MobiDB-lite"/>
    </source>
</evidence>
<evidence type="ECO:0000256" key="1">
    <source>
        <dbReference type="ARBA" id="ARBA00005594"/>
    </source>
</evidence>
<dbReference type="InterPro" id="IPR023585">
    <property type="entry name" value="Ile-tRNA-ligase_type1"/>
</dbReference>
<keyword evidence="10 13" id="KW-0030">Aminoacyl-tRNA synthetase</keyword>
<feature type="domain" description="Aminoacyl-tRNA synthetase class Ia" evidence="15">
    <location>
        <begin position="122"/>
        <end position="178"/>
    </location>
</feature>
<keyword evidence="6 13" id="KW-0547">Nucleotide-binding</keyword>
<evidence type="ECO:0000313" key="19">
    <source>
        <dbReference type="Proteomes" id="UP000712281"/>
    </source>
</evidence>
<evidence type="ECO:0000259" key="15">
    <source>
        <dbReference type="Pfam" id="PF00133"/>
    </source>
</evidence>
<dbReference type="SUPFAM" id="SSF50677">
    <property type="entry name" value="ValRS/IleRS/LeuRS editing domain"/>
    <property type="match status" value="1"/>
</dbReference>
<keyword evidence="8 13" id="KW-0067">ATP-binding</keyword>
<evidence type="ECO:0000256" key="3">
    <source>
        <dbReference type="ARBA" id="ARBA00022490"/>
    </source>
</evidence>
<dbReference type="GO" id="GO:0009791">
    <property type="term" value="P:post-embryonic development"/>
    <property type="evidence" value="ECO:0007669"/>
    <property type="project" value="UniProtKB-ARBA"/>
</dbReference>
<dbReference type="Pfam" id="PF08264">
    <property type="entry name" value="Anticodon_1"/>
    <property type="match status" value="1"/>
</dbReference>
<evidence type="ECO:0000256" key="4">
    <source>
        <dbReference type="ARBA" id="ARBA00022598"/>
    </source>
</evidence>
<reference evidence="18" key="1">
    <citation type="submission" date="2019-12" db="EMBL/GenBank/DDBJ databases">
        <title>Genome sequencing and annotation of Brassica cretica.</title>
        <authorList>
            <person name="Studholme D.J."/>
            <person name="Sarris P.F."/>
        </authorList>
    </citation>
    <scope>NUCLEOTIDE SEQUENCE</scope>
    <source>
        <strain evidence="18">PFS-001/15</strain>
        <tissue evidence="18">Leaf</tissue>
    </source>
</reference>
<dbReference type="FunFam" id="1.10.730.20:FF:000001">
    <property type="entry name" value="Isoleucine--tRNA ligase"/>
    <property type="match status" value="1"/>
</dbReference>
<evidence type="ECO:0000256" key="5">
    <source>
        <dbReference type="ARBA" id="ARBA00022723"/>
    </source>
</evidence>
<dbReference type="InterPro" id="IPR033708">
    <property type="entry name" value="Anticodon_Ile_BEm"/>
</dbReference>
<feature type="domain" description="Zinc finger FPG/IleRS-type" evidence="16">
    <location>
        <begin position="1149"/>
        <end position="1177"/>
    </location>
</feature>
<evidence type="ECO:0000256" key="7">
    <source>
        <dbReference type="ARBA" id="ARBA00022833"/>
    </source>
</evidence>
<dbReference type="GO" id="GO:0005739">
    <property type="term" value="C:mitochondrion"/>
    <property type="evidence" value="ECO:0007669"/>
    <property type="project" value="TreeGrafter"/>
</dbReference>
<dbReference type="HAMAP" id="MF_02002">
    <property type="entry name" value="Ile_tRNA_synth_type1"/>
    <property type="match status" value="1"/>
</dbReference>
<dbReference type="FunFam" id="1.10.10.830:FF:000003">
    <property type="entry name" value="Isoleucine--tRNA ligase, chloroplastic/mitochondrial"/>
    <property type="match status" value="1"/>
</dbReference>
<gene>
    <name evidence="18" type="ORF">F2Q68_00012030</name>
</gene>
<evidence type="ECO:0000259" key="16">
    <source>
        <dbReference type="Pfam" id="PF06827"/>
    </source>
</evidence>
<evidence type="ECO:0000256" key="2">
    <source>
        <dbReference type="ARBA" id="ARBA00013165"/>
    </source>
</evidence>
<dbReference type="SUPFAM" id="SSF47323">
    <property type="entry name" value="Anticodon-binding domain of a subclass of class I aminoacyl-tRNA synthetases"/>
    <property type="match status" value="1"/>
</dbReference>
<evidence type="ECO:0000259" key="17">
    <source>
        <dbReference type="Pfam" id="PF08264"/>
    </source>
</evidence>
<dbReference type="InterPro" id="IPR009008">
    <property type="entry name" value="Val/Leu/Ile-tRNA-synth_edit"/>
</dbReference>
<dbReference type="Gene3D" id="3.40.50.620">
    <property type="entry name" value="HUPs"/>
    <property type="match status" value="4"/>
</dbReference>
<evidence type="ECO:0000256" key="10">
    <source>
        <dbReference type="ARBA" id="ARBA00023146"/>
    </source>
</evidence>
<dbReference type="Proteomes" id="UP000712281">
    <property type="component" value="Unassembled WGS sequence"/>
</dbReference>
<dbReference type="FunFam" id="3.90.740.10:FF:000013">
    <property type="entry name" value="Isoleucine--tRNA ligase, chloroplastic/mitochondrial"/>
    <property type="match status" value="1"/>
</dbReference>
<dbReference type="Pfam" id="PF00133">
    <property type="entry name" value="tRNA-synt_1"/>
    <property type="match status" value="3"/>
</dbReference>
<dbReference type="GO" id="GO:0006428">
    <property type="term" value="P:isoleucyl-tRNA aminoacylation"/>
    <property type="evidence" value="ECO:0007669"/>
    <property type="project" value="InterPro"/>
</dbReference>
<dbReference type="CDD" id="cd07960">
    <property type="entry name" value="Anticodon_Ia_Ile_BEm"/>
    <property type="match status" value="1"/>
</dbReference>
<dbReference type="GO" id="GO:0000049">
    <property type="term" value="F:tRNA binding"/>
    <property type="evidence" value="ECO:0007669"/>
    <property type="project" value="InterPro"/>
</dbReference>
<sequence length="1193" mass="134375">MSSLFKSLAGNPREAAAMAMVQSSSYRVLSGRSCSNLRKNTPLDSFLAKGRSPVKAFSFMFSTQPNDEFGHSSKRRSRGPVMAAKKASEGEKQEEGKYKHTVDLPKTGFGMRANALTREPELQKLWDENQVFKRVSDSNNGGSFVLHDGPPYANGDLHMGHALNKILKDIINRYKSMDQEVRKELTPLKLRAKAAKFAKATVKKQMESFKRFGVWADWNNPYLTLDPEYEAAQIEVFGQMALQGYIYRGRKPVHWSPSSRTALAEAELEYPEGHISRSIYAIFKLVGGVKTSLLEEFMPNICLAVWTTTPWTIPANAAVAVNAKLQYSVVEVQSSSEDESASTSNKKKMVGKVLKNQQKLFVIVATDLVPALEGKWGVKLIITKTFLGSYLEGFRYTHPVDKRDCPVVIGGDYITTESGTGLVHTAPGHGQEDYATGLKYGLPIVSPVDDGGNFTEEAGQFRGLSVLGEGNIAVVGYLDENMSLLMEESYAHKYPYDWRTKKPTIFRATEQWFASVEGFRKATMEAINNVKWIPHQAVNRITAMTSSRSDWCISRQRTWGVPIPVFYHVQTKEPLMNEETVDHVKSIISQKGFRGLSVLGEGNIAVVGYLDENMSLLMEESYAHKYPYDWRTKKPTIFRATEQWFASVEGFRKATMEAINNVKWIPHQAVNRITAMTSSRSDWCISRQRTWGVPIPVFYHVQTKEPLMNEETVDHVKSIISQKGSDAWWYMSVEDLLPEKYRDKAADYEKGTDTMDVWFDSGSSWAGVLGKREGLTFPADVYLEGTDQHRGWFQSSLLTSIATKGKAPYSSVITHGFVLDEKGMKMSKSLGNVVDPLMVIEGGKNSKDAPAYGADVMRLWVSSVDYTGDVLVGPQILRQMSDIYRKLRGTLRYLLGNLHDWRVDNAVPYQDLPIIDQHALFQLENVVKNIKECYENYQFFKIFQIIQRFTIVDLSNFYFDIAKDRLYTGGTSSFTRRSCQTVLSTHLLSILRVIAPIVPHLAEDVWQNLPFEYRNGDGSAAKFVFELKWPTLNEQWLSFPAEDILFWERLLELRTEVNKVLELARNGKLIGSSLEAKVYLHTPDAGMASKLLKMCEAQNEADTLQRIFITSQVELLSSIEKEMVSNVQHTGEYGEGENKVWIGVSRAEGSKCERCWNYSGQVGSFSDHPTLCGRCFNVIVANPPQPAVAAVIS</sequence>
<evidence type="ECO:0000256" key="6">
    <source>
        <dbReference type="ARBA" id="ARBA00022741"/>
    </source>
</evidence>
<protein>
    <recommendedName>
        <fullName evidence="2">isoleucine--tRNA ligase</fullName>
        <ecNumber evidence="2">6.1.1.5</ecNumber>
    </recommendedName>
    <alternativeName>
        <fullName evidence="11">Isoleucyl-tRNA synthetase</fullName>
    </alternativeName>
</protein>
<dbReference type="InterPro" id="IPR002300">
    <property type="entry name" value="aa-tRNA-synth_Ia"/>
</dbReference>
<dbReference type="GO" id="GO:0048608">
    <property type="term" value="P:reproductive structure development"/>
    <property type="evidence" value="ECO:0007669"/>
    <property type="project" value="UniProtKB-ARBA"/>
</dbReference>
<evidence type="ECO:0000256" key="13">
    <source>
        <dbReference type="RuleBase" id="RU363035"/>
    </source>
</evidence>
<feature type="region of interest" description="Disordered" evidence="14">
    <location>
        <begin position="67"/>
        <end position="97"/>
    </location>
</feature>
<name>A0A8S9L0W0_BRACR</name>
<dbReference type="GO" id="GO:0032543">
    <property type="term" value="P:mitochondrial translation"/>
    <property type="evidence" value="ECO:0007669"/>
    <property type="project" value="TreeGrafter"/>
</dbReference>
<evidence type="ECO:0000256" key="11">
    <source>
        <dbReference type="ARBA" id="ARBA00032665"/>
    </source>
</evidence>
<dbReference type="GO" id="GO:0046872">
    <property type="term" value="F:metal ion binding"/>
    <property type="evidence" value="ECO:0007669"/>
    <property type="project" value="UniProtKB-KW"/>
</dbReference>
<dbReference type="EMBL" id="QGKW02000717">
    <property type="protein sequence ID" value="KAF2599106.1"/>
    <property type="molecule type" value="Genomic_DNA"/>
</dbReference>
<evidence type="ECO:0000256" key="9">
    <source>
        <dbReference type="ARBA" id="ARBA00022917"/>
    </source>
</evidence>
<comment type="similarity">
    <text evidence="1 13">Belongs to the class-I aminoacyl-tRNA synthetase family.</text>
</comment>
<dbReference type="AlphaFoldDB" id="A0A8S9L0W0"/>
<dbReference type="InterPro" id="IPR009080">
    <property type="entry name" value="tRNAsynth_Ia_anticodon-bd"/>
</dbReference>
<dbReference type="GO" id="GO:0004822">
    <property type="term" value="F:isoleucine-tRNA ligase activity"/>
    <property type="evidence" value="ECO:0007669"/>
    <property type="project" value="UniProtKB-EC"/>
</dbReference>
<proteinExistence type="inferred from homology"/>
<keyword evidence="4 13" id="KW-0436">Ligase</keyword>
<dbReference type="FunFam" id="3.40.50.620:FF:000048">
    <property type="entry name" value="Isoleucine--tRNA ligase"/>
    <property type="match status" value="1"/>
</dbReference>
<dbReference type="Gene3D" id="1.10.10.830">
    <property type="entry name" value="Ile-tRNA synthetase CP2 domain-like"/>
    <property type="match status" value="1"/>
</dbReference>
<dbReference type="CDD" id="cd00818">
    <property type="entry name" value="IleRS_core"/>
    <property type="match status" value="1"/>
</dbReference>
<keyword evidence="3" id="KW-0963">Cytoplasm</keyword>
<dbReference type="PRINTS" id="PR00984">
    <property type="entry name" value="TRNASYNTHILE"/>
</dbReference>
<evidence type="ECO:0000256" key="12">
    <source>
        <dbReference type="ARBA" id="ARBA00048359"/>
    </source>
</evidence>
<dbReference type="Gene3D" id="3.90.740.10">
    <property type="entry name" value="Valyl/Leucyl/Isoleucyl-tRNA synthetase, editing domain"/>
    <property type="match status" value="1"/>
</dbReference>
<dbReference type="Pfam" id="PF06827">
    <property type="entry name" value="zf-FPG_IleRS"/>
    <property type="match status" value="1"/>
</dbReference>
<dbReference type="PANTHER" id="PTHR42765:SF1">
    <property type="entry name" value="ISOLEUCINE--TRNA LIGASE, MITOCHONDRIAL"/>
    <property type="match status" value="1"/>
</dbReference>
<dbReference type="SUPFAM" id="SSF52374">
    <property type="entry name" value="Nucleotidylyl transferase"/>
    <property type="match status" value="2"/>
</dbReference>
<comment type="catalytic activity">
    <reaction evidence="12">
        <text>tRNA(Ile) + L-isoleucine + ATP = L-isoleucyl-tRNA(Ile) + AMP + diphosphate</text>
        <dbReference type="Rhea" id="RHEA:11060"/>
        <dbReference type="Rhea" id="RHEA-COMP:9666"/>
        <dbReference type="Rhea" id="RHEA-COMP:9695"/>
        <dbReference type="ChEBI" id="CHEBI:30616"/>
        <dbReference type="ChEBI" id="CHEBI:33019"/>
        <dbReference type="ChEBI" id="CHEBI:58045"/>
        <dbReference type="ChEBI" id="CHEBI:78442"/>
        <dbReference type="ChEBI" id="CHEBI:78528"/>
        <dbReference type="ChEBI" id="CHEBI:456215"/>
        <dbReference type="EC" id="6.1.1.5"/>
    </reaction>
</comment>
<feature type="domain" description="Aminoacyl-tRNA synthetase class Ia" evidence="15">
    <location>
        <begin position="179"/>
        <end position="590"/>
    </location>
</feature>
<dbReference type="InterPro" id="IPR010663">
    <property type="entry name" value="Znf_FPG/IleRS"/>
</dbReference>
<dbReference type="Gene3D" id="1.10.730.20">
    <property type="match status" value="1"/>
</dbReference>
<keyword evidence="7" id="KW-0862">Zinc</keyword>